<evidence type="ECO:0008006" key="4">
    <source>
        <dbReference type="Google" id="ProtNLM"/>
    </source>
</evidence>
<feature type="signal peptide" evidence="1">
    <location>
        <begin position="1"/>
        <end position="21"/>
    </location>
</feature>
<name>A0AAJ5C5L9_9BASI</name>
<sequence length="113" mass="13288">MTFNKMFTFLLLCASAMLVYGSVVGRPEDSQLVRRNYLECAKEKVNDMWQKKPDFAYAAICNSGDNPNRQVANNDGRHYKRIKDLDCKQRSSYMIFFHKTYTRTTYVDPRIQI</sequence>
<feature type="chain" id="PRO_5042491788" description="Secreted protein" evidence="1">
    <location>
        <begin position="22"/>
        <end position="113"/>
    </location>
</feature>
<keyword evidence="3" id="KW-1185">Reference proteome</keyword>
<proteinExistence type="predicted"/>
<keyword evidence="1" id="KW-0732">Signal</keyword>
<comment type="caution">
    <text evidence="2">The sequence shown here is derived from an EMBL/GenBank/DDBJ whole genome shotgun (WGS) entry which is preliminary data.</text>
</comment>
<organism evidence="2 3">
    <name type="scientific">Melanopsichium pennsylvanicum</name>
    <dbReference type="NCBI Taxonomy" id="63383"/>
    <lineage>
        <taxon>Eukaryota</taxon>
        <taxon>Fungi</taxon>
        <taxon>Dikarya</taxon>
        <taxon>Basidiomycota</taxon>
        <taxon>Ustilaginomycotina</taxon>
        <taxon>Ustilaginomycetes</taxon>
        <taxon>Ustilaginales</taxon>
        <taxon>Ustilaginaceae</taxon>
        <taxon>Melanopsichium</taxon>
    </lineage>
</organism>
<dbReference type="Proteomes" id="UP001294444">
    <property type="component" value="Unassembled WGS sequence"/>
</dbReference>
<evidence type="ECO:0000256" key="1">
    <source>
        <dbReference type="SAM" id="SignalP"/>
    </source>
</evidence>
<reference evidence="2" key="1">
    <citation type="submission" date="2023-10" db="EMBL/GenBank/DDBJ databases">
        <authorList>
            <person name="Guldener U."/>
        </authorList>
    </citation>
    <scope>NUCLEOTIDE SEQUENCE</scope>
    <source>
        <strain evidence="2">Mp4</strain>
    </source>
</reference>
<protein>
    <recommendedName>
        <fullName evidence="4">Secreted protein</fullName>
    </recommendedName>
</protein>
<gene>
    <name evidence="2" type="ORF">MEPE_03412</name>
</gene>
<dbReference type="AlphaFoldDB" id="A0AAJ5C5L9"/>
<accession>A0AAJ5C5L9</accession>
<evidence type="ECO:0000313" key="2">
    <source>
        <dbReference type="EMBL" id="SNX84703.1"/>
    </source>
</evidence>
<dbReference type="EMBL" id="OAPG01000007">
    <property type="protein sequence ID" value="SNX84703.1"/>
    <property type="molecule type" value="Genomic_DNA"/>
</dbReference>
<evidence type="ECO:0000313" key="3">
    <source>
        <dbReference type="Proteomes" id="UP001294444"/>
    </source>
</evidence>